<dbReference type="InterPro" id="IPR036291">
    <property type="entry name" value="NAD(P)-bd_dom_sf"/>
</dbReference>
<dbReference type="AlphaFoldDB" id="A0A1L9PTR9"/>
<dbReference type="Gene3D" id="3.40.50.720">
    <property type="entry name" value="NAD(P)-binding Rossmann-like Domain"/>
    <property type="match status" value="1"/>
</dbReference>
<evidence type="ECO:0000256" key="3">
    <source>
        <dbReference type="PIRSR" id="PIRSR000102-1"/>
    </source>
</evidence>
<keyword evidence="6" id="KW-1133">Transmembrane helix</keyword>
<dbReference type="PANTHER" id="PTHR43128">
    <property type="entry name" value="L-2-HYDROXYCARBOXYLATE DEHYDROGENASE (NAD(P)(+))"/>
    <property type="match status" value="1"/>
</dbReference>
<dbReference type="Pfam" id="PF02866">
    <property type="entry name" value="Ldh_1_C"/>
    <property type="match status" value="1"/>
</dbReference>
<keyword evidence="2 4" id="KW-0520">NAD</keyword>
<dbReference type="GO" id="GO:0004459">
    <property type="term" value="F:L-lactate dehydrogenase (NAD+) activity"/>
    <property type="evidence" value="ECO:0007669"/>
    <property type="project" value="TreeGrafter"/>
</dbReference>
<dbReference type="OrthoDB" id="6270329at2759"/>
<dbReference type="InterPro" id="IPR022383">
    <property type="entry name" value="Lactate/malate_DH_C"/>
</dbReference>
<dbReference type="CDD" id="cd00300">
    <property type="entry name" value="LDH_like"/>
    <property type="match status" value="1"/>
</dbReference>
<dbReference type="Pfam" id="PF00056">
    <property type="entry name" value="Ldh_1_N"/>
    <property type="match status" value="1"/>
</dbReference>
<evidence type="ECO:0008006" key="11">
    <source>
        <dbReference type="Google" id="ProtNLM"/>
    </source>
</evidence>
<feature type="active site" description="Proton acceptor" evidence="3">
    <location>
        <position position="185"/>
    </location>
</feature>
<feature type="binding site" evidence="4">
    <location>
        <position position="105"/>
    </location>
    <ligand>
        <name>NAD(+)</name>
        <dbReference type="ChEBI" id="CHEBI:57540"/>
    </ligand>
</feature>
<evidence type="ECO:0000259" key="8">
    <source>
        <dbReference type="Pfam" id="PF02866"/>
    </source>
</evidence>
<feature type="binding site" evidence="4">
    <location>
        <position position="44"/>
    </location>
    <ligand>
        <name>NAD(+)</name>
        <dbReference type="ChEBI" id="CHEBI:57540"/>
    </ligand>
</feature>
<dbReference type="PRINTS" id="PR00086">
    <property type="entry name" value="LLDHDRGNASE"/>
</dbReference>
<dbReference type="SUPFAM" id="SSF56327">
    <property type="entry name" value="LDH C-terminal domain-like"/>
    <property type="match status" value="1"/>
</dbReference>
<dbReference type="PIRSF" id="PIRSF000102">
    <property type="entry name" value="Lac_mal_DH"/>
    <property type="match status" value="1"/>
</dbReference>
<keyword evidence="10" id="KW-1185">Reference proteome</keyword>
<organism evidence="9 10">
    <name type="scientific">Aspergillus versicolor CBS 583.65</name>
    <dbReference type="NCBI Taxonomy" id="1036611"/>
    <lineage>
        <taxon>Eukaryota</taxon>
        <taxon>Fungi</taxon>
        <taxon>Dikarya</taxon>
        <taxon>Ascomycota</taxon>
        <taxon>Pezizomycotina</taxon>
        <taxon>Eurotiomycetes</taxon>
        <taxon>Eurotiomycetidae</taxon>
        <taxon>Eurotiales</taxon>
        <taxon>Aspergillaceae</taxon>
        <taxon>Aspergillus</taxon>
        <taxon>Aspergillus subgen. Nidulantes</taxon>
    </lineage>
</organism>
<sequence length="318" mass="34421">MDNDSVDPERPARSIAIIGVGQVGAAAAYALILGSVASDLFLVDNRSEWRDGQVRDLSDVAYTIGSRTRVRAATHQEARQCDIIVITAGSKFYYGQTSLDYLYRNASILRGIVNEMKPFQKDTILLVVANPVDLLTSLAKELSGLPSSQVFGSGTFPDSVRLRGMVADQAGVAANSLDLYVLGIHGDTQVTAWSSAAVGGIPLKKALPPGKLIKEKDMENECKNRSRSIIRAKGATPFGIGTIVSSICASILFDKHNIRPVSHFQPEYGCCFSYPAVLGRTGIGHTVHMPLSMEEEQKVTESVMAMKEKLDKVKEMIS</sequence>
<feature type="domain" description="Lactate/malate dehydrogenase C-terminal" evidence="8">
    <location>
        <begin position="158"/>
        <end position="315"/>
    </location>
</feature>
<protein>
    <recommendedName>
        <fullName evidence="11">L-lactate dehydrogenase</fullName>
    </recommendedName>
</protein>
<accession>A0A1L9PTR9</accession>
<gene>
    <name evidence="9" type="ORF">ASPVEDRAFT_44436</name>
</gene>
<evidence type="ECO:0000256" key="6">
    <source>
        <dbReference type="SAM" id="Phobius"/>
    </source>
</evidence>
<dbReference type="GO" id="GO:0006089">
    <property type="term" value="P:lactate metabolic process"/>
    <property type="evidence" value="ECO:0007669"/>
    <property type="project" value="TreeGrafter"/>
</dbReference>
<dbReference type="InterPro" id="IPR001557">
    <property type="entry name" value="L-lactate/malate_DH"/>
</dbReference>
<evidence type="ECO:0000313" key="9">
    <source>
        <dbReference type="EMBL" id="OJJ04901.1"/>
    </source>
</evidence>
<dbReference type="PANTHER" id="PTHR43128:SF16">
    <property type="entry name" value="L-LACTATE DEHYDROGENASE"/>
    <property type="match status" value="1"/>
</dbReference>
<name>A0A1L9PTR9_ASPVE</name>
<feature type="domain" description="Lactate/malate dehydrogenase N-terminal" evidence="7">
    <location>
        <begin position="15"/>
        <end position="152"/>
    </location>
</feature>
<dbReference type="RefSeq" id="XP_040670663.1">
    <property type="nucleotide sequence ID" value="XM_040813046.1"/>
</dbReference>
<evidence type="ECO:0000256" key="5">
    <source>
        <dbReference type="RuleBase" id="RU003369"/>
    </source>
</evidence>
<comment type="similarity">
    <text evidence="5">Belongs to the LDH/MDH superfamily.</text>
</comment>
<evidence type="ECO:0000313" key="10">
    <source>
        <dbReference type="Proteomes" id="UP000184073"/>
    </source>
</evidence>
<feature type="binding site" evidence="4">
    <location>
        <begin position="128"/>
        <end position="130"/>
    </location>
    <ligand>
        <name>NAD(+)</name>
        <dbReference type="ChEBI" id="CHEBI:57540"/>
    </ligand>
</feature>
<dbReference type="Gene3D" id="3.90.110.10">
    <property type="entry name" value="Lactate dehydrogenase/glycoside hydrolase, family 4, C-terminal"/>
    <property type="match status" value="1"/>
</dbReference>
<dbReference type="VEuPathDB" id="FungiDB:ASPVEDRAFT_44436"/>
<keyword evidence="6" id="KW-0472">Membrane</keyword>
<proteinExistence type="inferred from homology"/>
<keyword evidence="1 5" id="KW-0560">Oxidoreductase</keyword>
<dbReference type="SUPFAM" id="SSF51735">
    <property type="entry name" value="NAD(P)-binding Rossmann-fold domains"/>
    <property type="match status" value="1"/>
</dbReference>
<keyword evidence="6" id="KW-0812">Transmembrane</keyword>
<reference evidence="10" key="1">
    <citation type="journal article" date="2017" name="Genome Biol.">
        <title>Comparative genomics reveals high biological diversity and specific adaptations in the industrially and medically important fungal genus Aspergillus.</title>
        <authorList>
            <person name="de Vries R.P."/>
            <person name="Riley R."/>
            <person name="Wiebenga A."/>
            <person name="Aguilar-Osorio G."/>
            <person name="Amillis S."/>
            <person name="Uchima C.A."/>
            <person name="Anderluh G."/>
            <person name="Asadollahi M."/>
            <person name="Askin M."/>
            <person name="Barry K."/>
            <person name="Battaglia E."/>
            <person name="Bayram O."/>
            <person name="Benocci T."/>
            <person name="Braus-Stromeyer S.A."/>
            <person name="Caldana C."/>
            <person name="Canovas D."/>
            <person name="Cerqueira G.C."/>
            <person name="Chen F."/>
            <person name="Chen W."/>
            <person name="Choi C."/>
            <person name="Clum A."/>
            <person name="Dos Santos R.A."/>
            <person name="Damasio A.R."/>
            <person name="Diallinas G."/>
            <person name="Emri T."/>
            <person name="Fekete E."/>
            <person name="Flipphi M."/>
            <person name="Freyberg S."/>
            <person name="Gallo A."/>
            <person name="Gournas C."/>
            <person name="Habgood R."/>
            <person name="Hainaut M."/>
            <person name="Harispe M.L."/>
            <person name="Henrissat B."/>
            <person name="Hilden K.S."/>
            <person name="Hope R."/>
            <person name="Hossain A."/>
            <person name="Karabika E."/>
            <person name="Karaffa L."/>
            <person name="Karanyi Z."/>
            <person name="Krasevec N."/>
            <person name="Kuo A."/>
            <person name="Kusch H."/>
            <person name="LaButti K."/>
            <person name="Lagendijk E.L."/>
            <person name="Lapidus A."/>
            <person name="Levasseur A."/>
            <person name="Lindquist E."/>
            <person name="Lipzen A."/>
            <person name="Logrieco A.F."/>
            <person name="MacCabe A."/>
            <person name="Maekelae M.R."/>
            <person name="Malavazi I."/>
            <person name="Melin P."/>
            <person name="Meyer V."/>
            <person name="Mielnichuk N."/>
            <person name="Miskei M."/>
            <person name="Molnar A.P."/>
            <person name="Mule G."/>
            <person name="Ngan C.Y."/>
            <person name="Orejas M."/>
            <person name="Orosz E."/>
            <person name="Ouedraogo J.P."/>
            <person name="Overkamp K.M."/>
            <person name="Park H.-S."/>
            <person name="Perrone G."/>
            <person name="Piumi F."/>
            <person name="Punt P.J."/>
            <person name="Ram A.F."/>
            <person name="Ramon A."/>
            <person name="Rauscher S."/>
            <person name="Record E."/>
            <person name="Riano-Pachon D.M."/>
            <person name="Robert V."/>
            <person name="Roehrig J."/>
            <person name="Ruller R."/>
            <person name="Salamov A."/>
            <person name="Salih N.S."/>
            <person name="Samson R.A."/>
            <person name="Sandor E."/>
            <person name="Sanguinetti M."/>
            <person name="Schuetze T."/>
            <person name="Sepcic K."/>
            <person name="Shelest E."/>
            <person name="Sherlock G."/>
            <person name="Sophianopoulou V."/>
            <person name="Squina F.M."/>
            <person name="Sun H."/>
            <person name="Susca A."/>
            <person name="Todd R.B."/>
            <person name="Tsang A."/>
            <person name="Unkles S.E."/>
            <person name="van de Wiele N."/>
            <person name="van Rossen-Uffink D."/>
            <person name="Oliveira J.V."/>
            <person name="Vesth T.C."/>
            <person name="Visser J."/>
            <person name="Yu J.-H."/>
            <person name="Zhou M."/>
            <person name="Andersen M.R."/>
            <person name="Archer D.B."/>
            <person name="Baker S.E."/>
            <person name="Benoit I."/>
            <person name="Brakhage A.A."/>
            <person name="Braus G.H."/>
            <person name="Fischer R."/>
            <person name="Frisvad J.C."/>
            <person name="Goldman G.H."/>
            <person name="Houbraken J."/>
            <person name="Oakley B."/>
            <person name="Pocsi I."/>
            <person name="Scazzocchio C."/>
            <person name="Seiboth B."/>
            <person name="vanKuyk P.A."/>
            <person name="Wortman J."/>
            <person name="Dyer P.S."/>
            <person name="Grigoriev I.V."/>
        </authorList>
    </citation>
    <scope>NUCLEOTIDE SEQUENCE [LARGE SCALE GENOMIC DNA]</scope>
    <source>
        <strain evidence="10">CBS 583.65</strain>
    </source>
</reference>
<evidence type="ECO:0000256" key="1">
    <source>
        <dbReference type="ARBA" id="ARBA00023002"/>
    </source>
</evidence>
<evidence type="ECO:0000256" key="2">
    <source>
        <dbReference type="ARBA" id="ARBA00023027"/>
    </source>
</evidence>
<dbReference type="InterPro" id="IPR001236">
    <property type="entry name" value="Lactate/malate_DH_N"/>
</dbReference>
<feature type="transmembrane region" description="Helical" evidence="6">
    <location>
        <begin position="15"/>
        <end position="43"/>
    </location>
</feature>
<evidence type="ECO:0000259" key="7">
    <source>
        <dbReference type="Pfam" id="PF00056"/>
    </source>
</evidence>
<dbReference type="EMBL" id="KV878132">
    <property type="protein sequence ID" value="OJJ04901.1"/>
    <property type="molecule type" value="Genomic_DNA"/>
</dbReference>
<feature type="binding site" evidence="4">
    <location>
        <begin position="19"/>
        <end position="24"/>
    </location>
    <ligand>
        <name>NAD(+)</name>
        <dbReference type="ChEBI" id="CHEBI:57540"/>
    </ligand>
</feature>
<dbReference type="InterPro" id="IPR015955">
    <property type="entry name" value="Lactate_DH/Glyco_Ohase_4_C"/>
</dbReference>
<evidence type="ECO:0000256" key="4">
    <source>
        <dbReference type="PIRSR" id="PIRSR000102-3"/>
    </source>
</evidence>
<dbReference type="GeneID" id="63728557"/>
<dbReference type="STRING" id="1036611.A0A1L9PTR9"/>
<dbReference type="Proteomes" id="UP000184073">
    <property type="component" value="Unassembled WGS sequence"/>
</dbReference>